<evidence type="ECO:0000256" key="11">
    <source>
        <dbReference type="ARBA" id="ARBA00066743"/>
    </source>
</evidence>
<comment type="induction">
    <text evidence="14">By heat shock.</text>
</comment>
<dbReference type="InterPro" id="IPR014721">
    <property type="entry name" value="Ribsml_uS5_D2-typ_fold_subgr"/>
</dbReference>
<dbReference type="Pfam" id="PF05362">
    <property type="entry name" value="Lon_C"/>
    <property type="match status" value="1"/>
</dbReference>
<evidence type="ECO:0000259" key="21">
    <source>
        <dbReference type="PROSITE" id="PS51787"/>
    </source>
</evidence>
<dbReference type="GO" id="GO:0043565">
    <property type="term" value="F:sequence-specific DNA binding"/>
    <property type="evidence" value="ECO:0007669"/>
    <property type="project" value="UniProtKB-UniRule"/>
</dbReference>
<dbReference type="PROSITE" id="PS51786">
    <property type="entry name" value="LON_PROTEOLYTIC"/>
    <property type="match status" value="1"/>
</dbReference>
<keyword evidence="3 14" id="KW-0645">Protease</keyword>
<evidence type="ECO:0000256" key="12">
    <source>
        <dbReference type="ARBA" id="ARBA00071934"/>
    </source>
</evidence>
<keyword evidence="5 14" id="KW-0378">Hydrolase</keyword>
<dbReference type="Pfam" id="PF02190">
    <property type="entry name" value="LON_substr_bdg"/>
    <property type="match status" value="1"/>
</dbReference>
<dbReference type="HAMAP" id="MF_01973">
    <property type="entry name" value="lon_bact"/>
    <property type="match status" value="1"/>
</dbReference>
<comment type="similarity">
    <text evidence="14 15 18 19">Belongs to the peptidase S16 family.</text>
</comment>
<dbReference type="GO" id="GO:0005737">
    <property type="term" value="C:cytoplasm"/>
    <property type="evidence" value="ECO:0007669"/>
    <property type="project" value="UniProtKB-SubCell"/>
</dbReference>
<dbReference type="Pfam" id="PF00004">
    <property type="entry name" value="AAA"/>
    <property type="match status" value="1"/>
</dbReference>
<dbReference type="InterPro" id="IPR046336">
    <property type="entry name" value="Lon_prtase_N_sf"/>
</dbReference>
<feature type="active site" evidence="14 16">
    <location>
        <position position="716"/>
    </location>
</feature>
<dbReference type="GO" id="GO:0016887">
    <property type="term" value="F:ATP hydrolysis activity"/>
    <property type="evidence" value="ECO:0007669"/>
    <property type="project" value="UniProtKB-UniRule"/>
</dbReference>
<dbReference type="FunFam" id="3.40.50.300:FF:000021">
    <property type="entry name" value="Lon protease homolog"/>
    <property type="match status" value="1"/>
</dbReference>
<feature type="domain" description="Lon N-terminal" evidence="21">
    <location>
        <begin position="7"/>
        <end position="211"/>
    </location>
</feature>
<dbReference type="CDD" id="cd19500">
    <property type="entry name" value="RecA-like_Lon"/>
    <property type="match status" value="1"/>
</dbReference>
<gene>
    <name evidence="14" type="primary">lon</name>
    <name evidence="22" type="ORF">SAMN05216266_10323</name>
</gene>
<dbReference type="EMBL" id="FOKG01000003">
    <property type="protein sequence ID" value="SFA97476.1"/>
    <property type="molecule type" value="Genomic_DNA"/>
</dbReference>
<dbReference type="STRING" id="490629.SAMN05216266_10323"/>
<dbReference type="GO" id="GO:0004176">
    <property type="term" value="F:ATP-dependent peptidase activity"/>
    <property type="evidence" value="ECO:0007669"/>
    <property type="project" value="UniProtKB-UniRule"/>
</dbReference>
<evidence type="ECO:0000256" key="8">
    <source>
        <dbReference type="ARBA" id="ARBA00023016"/>
    </source>
</evidence>
<dbReference type="Gene3D" id="1.10.8.60">
    <property type="match status" value="1"/>
</dbReference>
<keyword evidence="8 14" id="KW-0346">Stress response</keyword>
<feature type="binding site" evidence="14 17">
    <location>
        <begin position="384"/>
        <end position="391"/>
    </location>
    <ligand>
        <name>ATP</name>
        <dbReference type="ChEBI" id="CHEBI:30616"/>
    </ligand>
</feature>
<dbReference type="Gene3D" id="1.20.58.1480">
    <property type="match status" value="1"/>
</dbReference>
<organism evidence="22 23">
    <name type="scientific">Amycolatopsis marina</name>
    <dbReference type="NCBI Taxonomy" id="490629"/>
    <lineage>
        <taxon>Bacteria</taxon>
        <taxon>Bacillati</taxon>
        <taxon>Actinomycetota</taxon>
        <taxon>Actinomycetes</taxon>
        <taxon>Pseudonocardiales</taxon>
        <taxon>Pseudonocardiaceae</taxon>
        <taxon>Amycolatopsis</taxon>
    </lineage>
</organism>
<comment type="subunit">
    <text evidence="14 15">Homohexamer. Organized in a ring with a central cavity.</text>
</comment>
<dbReference type="Pfam" id="PF22667">
    <property type="entry name" value="Lon_lid"/>
    <property type="match status" value="1"/>
</dbReference>
<evidence type="ECO:0000256" key="17">
    <source>
        <dbReference type="PIRSR" id="PIRSR001174-2"/>
    </source>
</evidence>
<feature type="active site" evidence="14 16">
    <location>
        <position position="759"/>
    </location>
</feature>
<keyword evidence="7 14" id="KW-0067">ATP-binding</keyword>
<evidence type="ECO:0000256" key="6">
    <source>
        <dbReference type="ARBA" id="ARBA00022825"/>
    </source>
</evidence>
<dbReference type="PRINTS" id="PR00830">
    <property type="entry name" value="ENDOLAPTASE"/>
</dbReference>
<sequence length="819" mass="87608">MSRTQLLPMLTLHDDVVLPGMIVPLDLGDDETRAAVDAAQARTPSAETLPGIRSGQTRPAEVLVVPRIDGELAEIGTVATIERVGRMPDGEPAALVRGTRRALVGADVRDGADDDSGEVRWVLATDAVETPVDERTRELAADYKAVVISVLQHRGIGQMIDAVQQLDDPSTIADLSGNAPYLGAAQKLELLRTLDVAERLEKALETGREHLAELEVSDTIRKDVAEGMEKQQKEFLLRRQLEAIRKELGELDGSDAEDDYRSRVAAAELPEHVRKAALAEVEKLERTSEQSPEGGWIRTWLDTVLDMPWNRRTTDVHDIAAARAILDADHAGLADVKERIIEYLAVRQRRAEAVAAAEARSDTAEQGSAALRGRHSGAVLALAGPPGVGKTSLGESVARAMGREFVRVALGGIRDEAEIRGHRRTYVGALPGRIVRAIKESGSMNPVVLLDEVDKVGADYRGDPTAALLEVLDPEQNHTFRDHYLEVELDLSDVVFLATANSLDTIPGPLLDRLELVTLDGYTEHEKVTISRDHLLPRELERAGLGAEDVRITDAALSRIAAEYTREAGVREANRTIAKVLRKIATRVALGESDLPVAVDTDDLDDYLGRPRHVPESSLPTSTQRTSIPGVATGLAVTGAGGDVLYVEASLADAETGGTGLTLTGQLGEVMKESAQIALSYLRSRGAELELPVGDLKERGVHIHVPAGAVPKDGPSAGVTMTTALASLLSGRVARADVAMTGEVSLTGRVLPIGGVKQKLLAAHRAGMTTVIIPQRNEADLDDVPSEVLSQLDVHPVASVREVLELALAPAASPVAQAA</sequence>
<dbReference type="GO" id="GO:0006515">
    <property type="term" value="P:protein quality control for misfolded or incompletely synthesized proteins"/>
    <property type="evidence" value="ECO:0007669"/>
    <property type="project" value="UniProtKB-UniRule"/>
</dbReference>
<dbReference type="Proteomes" id="UP000243799">
    <property type="component" value="Unassembled WGS sequence"/>
</dbReference>
<evidence type="ECO:0000256" key="13">
    <source>
        <dbReference type="ARBA" id="ARBA00082722"/>
    </source>
</evidence>
<keyword evidence="6 14" id="KW-0720">Serine protease</keyword>
<dbReference type="SUPFAM" id="SSF88697">
    <property type="entry name" value="PUA domain-like"/>
    <property type="match status" value="1"/>
</dbReference>
<evidence type="ECO:0000256" key="18">
    <source>
        <dbReference type="PROSITE-ProRule" id="PRU01122"/>
    </source>
</evidence>
<keyword evidence="23" id="KW-1185">Reference proteome</keyword>
<evidence type="ECO:0000259" key="20">
    <source>
        <dbReference type="PROSITE" id="PS51786"/>
    </source>
</evidence>
<evidence type="ECO:0000256" key="10">
    <source>
        <dbReference type="ARBA" id="ARBA00053875"/>
    </source>
</evidence>
<comment type="function">
    <text evidence="10 14">ATP-dependent serine protease that mediates the selective degradation of mutant and abnormal proteins as well as certain short-lived regulatory proteins. Required for cellular homeostasis and for survival from DNA damage and developmental changes induced by stress. Degrades polypeptides processively to yield small peptide fragments that are 5 to 10 amino acids long. Binds to DNA in a double-stranded, site-specific manner.</text>
</comment>
<dbReference type="InterPro" id="IPR003593">
    <property type="entry name" value="AAA+_ATPase"/>
</dbReference>
<dbReference type="InterPro" id="IPR027543">
    <property type="entry name" value="Lon_bac"/>
</dbReference>
<dbReference type="Gene3D" id="3.30.230.10">
    <property type="match status" value="1"/>
</dbReference>
<dbReference type="EC" id="3.4.21.53" evidence="11 14"/>
<evidence type="ECO:0000256" key="14">
    <source>
        <dbReference type="HAMAP-Rule" id="MF_01973"/>
    </source>
</evidence>
<dbReference type="Gene3D" id="3.40.50.300">
    <property type="entry name" value="P-loop containing nucleotide triphosphate hydrolases"/>
    <property type="match status" value="1"/>
</dbReference>
<dbReference type="InterPro" id="IPR008269">
    <property type="entry name" value="Lon_proteolytic"/>
</dbReference>
<dbReference type="GO" id="GO:0004252">
    <property type="term" value="F:serine-type endopeptidase activity"/>
    <property type="evidence" value="ECO:0007669"/>
    <property type="project" value="UniProtKB-UniRule"/>
</dbReference>
<dbReference type="InterPro" id="IPR008268">
    <property type="entry name" value="Peptidase_S16_AS"/>
</dbReference>
<evidence type="ECO:0000313" key="23">
    <source>
        <dbReference type="Proteomes" id="UP000243799"/>
    </source>
</evidence>
<dbReference type="PROSITE" id="PS51787">
    <property type="entry name" value="LON_N"/>
    <property type="match status" value="1"/>
</dbReference>
<name>A0A1I0XAL9_9PSEU</name>
<evidence type="ECO:0000256" key="5">
    <source>
        <dbReference type="ARBA" id="ARBA00022801"/>
    </source>
</evidence>
<dbReference type="InterPro" id="IPR027417">
    <property type="entry name" value="P-loop_NTPase"/>
</dbReference>
<evidence type="ECO:0000256" key="2">
    <source>
        <dbReference type="ARBA" id="ARBA00022490"/>
    </source>
</evidence>
<dbReference type="NCBIfam" id="TIGR00763">
    <property type="entry name" value="lon"/>
    <property type="match status" value="1"/>
</dbReference>
<accession>A0A1I0XAL9</accession>
<evidence type="ECO:0000256" key="1">
    <source>
        <dbReference type="ARBA" id="ARBA00004496"/>
    </source>
</evidence>
<dbReference type="PIRSF" id="PIRSF001174">
    <property type="entry name" value="Lon_proteas"/>
    <property type="match status" value="1"/>
</dbReference>
<evidence type="ECO:0000256" key="3">
    <source>
        <dbReference type="ARBA" id="ARBA00022670"/>
    </source>
</evidence>
<dbReference type="GO" id="GO:0034605">
    <property type="term" value="P:cellular response to heat"/>
    <property type="evidence" value="ECO:0007669"/>
    <property type="project" value="UniProtKB-UniRule"/>
</dbReference>
<dbReference type="SMART" id="SM00382">
    <property type="entry name" value="AAA"/>
    <property type="match status" value="1"/>
</dbReference>
<dbReference type="Gene3D" id="1.20.5.5270">
    <property type="match status" value="1"/>
</dbReference>
<proteinExistence type="evidence at transcript level"/>
<dbReference type="SMART" id="SM00464">
    <property type="entry name" value="LON"/>
    <property type="match status" value="1"/>
</dbReference>
<dbReference type="PANTHER" id="PTHR10046">
    <property type="entry name" value="ATP DEPENDENT LON PROTEASE FAMILY MEMBER"/>
    <property type="match status" value="1"/>
</dbReference>
<dbReference type="GO" id="GO:0005524">
    <property type="term" value="F:ATP binding"/>
    <property type="evidence" value="ECO:0007669"/>
    <property type="project" value="UniProtKB-UniRule"/>
</dbReference>
<dbReference type="InterPro" id="IPR004815">
    <property type="entry name" value="Lon_bac/euk-typ"/>
</dbReference>
<dbReference type="SUPFAM" id="SSF52540">
    <property type="entry name" value="P-loop containing nucleoside triphosphate hydrolases"/>
    <property type="match status" value="1"/>
</dbReference>
<keyword evidence="4 14" id="KW-0547">Nucleotide-binding</keyword>
<feature type="domain" description="Lon proteolytic" evidence="20">
    <location>
        <begin position="626"/>
        <end position="810"/>
    </location>
</feature>
<dbReference type="InterPro" id="IPR054594">
    <property type="entry name" value="Lon_lid"/>
</dbReference>
<dbReference type="InterPro" id="IPR015947">
    <property type="entry name" value="PUA-like_sf"/>
</dbReference>
<dbReference type="InterPro" id="IPR003111">
    <property type="entry name" value="Lon_prtase_N"/>
</dbReference>
<keyword evidence="2 14" id="KW-0963">Cytoplasm</keyword>
<evidence type="ECO:0000313" key="22">
    <source>
        <dbReference type="EMBL" id="SFA97476.1"/>
    </source>
</evidence>
<comment type="subcellular location">
    <subcellularLocation>
        <location evidence="1 14 15">Cytoplasm</location>
    </subcellularLocation>
</comment>
<dbReference type="PROSITE" id="PS01046">
    <property type="entry name" value="LON_SER"/>
    <property type="match status" value="1"/>
</dbReference>
<reference evidence="23" key="1">
    <citation type="submission" date="2016-10" db="EMBL/GenBank/DDBJ databases">
        <authorList>
            <person name="Varghese N."/>
            <person name="Submissions S."/>
        </authorList>
    </citation>
    <scope>NUCLEOTIDE SEQUENCE [LARGE SCALE GENOMIC DNA]</scope>
    <source>
        <strain evidence="23">CGMCC 4.3568</strain>
    </source>
</reference>
<dbReference type="AlphaFoldDB" id="A0A1I0XAL9"/>
<comment type="catalytic activity">
    <reaction evidence="9 14 15 18">
        <text>Hydrolysis of proteins in presence of ATP.</text>
        <dbReference type="EC" id="3.4.21.53"/>
    </reaction>
</comment>
<protein>
    <recommendedName>
        <fullName evidence="12 14">Lon protease</fullName>
        <ecNumber evidence="11 14">3.4.21.53</ecNumber>
    </recommendedName>
    <alternativeName>
        <fullName evidence="13 14">ATP-dependent protease La</fullName>
    </alternativeName>
</protein>
<evidence type="ECO:0000256" key="16">
    <source>
        <dbReference type="PIRSR" id="PIRSR001174-1"/>
    </source>
</evidence>
<dbReference type="InterPro" id="IPR027065">
    <property type="entry name" value="Lon_Prtase"/>
</dbReference>
<dbReference type="Gene3D" id="2.30.130.40">
    <property type="entry name" value="LON domain-like"/>
    <property type="match status" value="1"/>
</dbReference>
<dbReference type="RefSeq" id="WP_091671043.1">
    <property type="nucleotide sequence ID" value="NZ_FOKG01000003.1"/>
</dbReference>
<dbReference type="OrthoDB" id="9803599at2"/>
<evidence type="ECO:0000256" key="15">
    <source>
        <dbReference type="PIRNR" id="PIRNR001174"/>
    </source>
</evidence>
<dbReference type="InterPro" id="IPR003959">
    <property type="entry name" value="ATPase_AAA_core"/>
</dbReference>
<evidence type="ECO:0000256" key="7">
    <source>
        <dbReference type="ARBA" id="ARBA00022840"/>
    </source>
</evidence>
<dbReference type="InterPro" id="IPR020568">
    <property type="entry name" value="Ribosomal_Su5_D2-typ_SF"/>
</dbReference>
<evidence type="ECO:0000256" key="9">
    <source>
        <dbReference type="ARBA" id="ARBA00050665"/>
    </source>
</evidence>
<evidence type="ECO:0000256" key="19">
    <source>
        <dbReference type="RuleBase" id="RU000591"/>
    </source>
</evidence>
<dbReference type="SUPFAM" id="SSF54211">
    <property type="entry name" value="Ribosomal protein S5 domain 2-like"/>
    <property type="match status" value="1"/>
</dbReference>
<evidence type="ECO:0000256" key="4">
    <source>
        <dbReference type="ARBA" id="ARBA00022741"/>
    </source>
</evidence>